<accession>A0A1Y1WNC0</accession>
<dbReference type="Proteomes" id="UP000193922">
    <property type="component" value="Unassembled WGS sequence"/>
</dbReference>
<dbReference type="EMBL" id="MCFD01000001">
    <property type="protein sequence ID" value="ORX74716.1"/>
    <property type="molecule type" value="Genomic_DNA"/>
</dbReference>
<evidence type="ECO:0000313" key="3">
    <source>
        <dbReference type="Proteomes" id="UP000193922"/>
    </source>
</evidence>
<dbReference type="RefSeq" id="XP_040747927.1">
    <property type="nucleotide sequence ID" value="XM_040884328.1"/>
</dbReference>
<evidence type="ECO:0000313" key="2">
    <source>
        <dbReference type="EMBL" id="ORX74716.1"/>
    </source>
</evidence>
<dbReference type="GeneID" id="63800976"/>
<dbReference type="OrthoDB" id="10506676at2759"/>
<name>A0A1Y1WNC0_9FUNG</name>
<sequence length="154" mass="17097">MSDNNAKTQVIEPRLYKKADSLSEPPRPNINITPRTYISHLFLPTILPTATMSFKTTITKLFSTKSDAKSVTSVETISLKSTASTISGVGHQDTRNTPLLSASKGGRARGRTELPAQRQNPDGICRHPEPAEHVNAYIFYCRPFLCLYRISLFS</sequence>
<comment type="caution">
    <text evidence="2">The sequence shown here is derived from an EMBL/GenBank/DDBJ whole genome shotgun (WGS) entry which is preliminary data.</text>
</comment>
<gene>
    <name evidence="2" type="ORF">DL89DRAFT_21725</name>
</gene>
<feature type="region of interest" description="Disordered" evidence="1">
    <location>
        <begin position="85"/>
        <end position="124"/>
    </location>
</feature>
<keyword evidence="3" id="KW-1185">Reference proteome</keyword>
<dbReference type="AlphaFoldDB" id="A0A1Y1WNC0"/>
<protein>
    <submittedName>
        <fullName evidence="2">Uncharacterized protein</fullName>
    </submittedName>
</protein>
<proteinExistence type="predicted"/>
<organism evidence="2 3">
    <name type="scientific">Linderina pennispora</name>
    <dbReference type="NCBI Taxonomy" id="61395"/>
    <lineage>
        <taxon>Eukaryota</taxon>
        <taxon>Fungi</taxon>
        <taxon>Fungi incertae sedis</taxon>
        <taxon>Zoopagomycota</taxon>
        <taxon>Kickxellomycotina</taxon>
        <taxon>Kickxellomycetes</taxon>
        <taxon>Kickxellales</taxon>
        <taxon>Kickxellaceae</taxon>
        <taxon>Linderina</taxon>
    </lineage>
</organism>
<evidence type="ECO:0000256" key="1">
    <source>
        <dbReference type="SAM" id="MobiDB-lite"/>
    </source>
</evidence>
<reference evidence="2 3" key="1">
    <citation type="submission" date="2016-07" db="EMBL/GenBank/DDBJ databases">
        <title>Pervasive Adenine N6-methylation of Active Genes in Fungi.</title>
        <authorList>
            <consortium name="DOE Joint Genome Institute"/>
            <person name="Mondo S.J."/>
            <person name="Dannebaum R.O."/>
            <person name="Kuo R.C."/>
            <person name="Labutti K."/>
            <person name="Haridas S."/>
            <person name="Kuo A."/>
            <person name="Salamov A."/>
            <person name="Ahrendt S.R."/>
            <person name="Lipzen A."/>
            <person name="Sullivan W."/>
            <person name="Andreopoulos W.B."/>
            <person name="Clum A."/>
            <person name="Lindquist E."/>
            <person name="Daum C."/>
            <person name="Ramamoorthy G.K."/>
            <person name="Gryganskyi A."/>
            <person name="Culley D."/>
            <person name="Magnuson J.K."/>
            <person name="James T.Y."/>
            <person name="O'Malley M.A."/>
            <person name="Stajich J.E."/>
            <person name="Spatafora J.W."/>
            <person name="Visel A."/>
            <person name="Grigoriev I.V."/>
        </authorList>
    </citation>
    <scope>NUCLEOTIDE SEQUENCE [LARGE SCALE GENOMIC DNA]</scope>
    <source>
        <strain evidence="2 3">ATCC 12442</strain>
    </source>
</reference>